<dbReference type="InterPro" id="IPR013763">
    <property type="entry name" value="Cyclin-like_dom"/>
</dbReference>
<keyword evidence="4" id="KW-0131">Cell cycle</keyword>
<dbReference type="CDD" id="cd20543">
    <property type="entry name" value="CYCLIN_AtCycD-like_rpt1"/>
    <property type="match status" value="1"/>
</dbReference>
<feature type="domain" description="Cyclin C-terminal" evidence="7">
    <location>
        <begin position="192"/>
        <end position="302"/>
    </location>
</feature>
<evidence type="ECO:0000256" key="3">
    <source>
        <dbReference type="ARBA" id="ARBA00023127"/>
    </source>
</evidence>
<comment type="similarity">
    <text evidence="1">Belongs to the cyclin family. Cyclin D subfamily.</text>
</comment>
<evidence type="ECO:0000313" key="8">
    <source>
        <dbReference type="EMBL" id="KAG6503573.1"/>
    </source>
</evidence>
<evidence type="ECO:0000256" key="1">
    <source>
        <dbReference type="ARBA" id="ARBA00009065"/>
    </source>
</evidence>
<reference evidence="8 9" key="1">
    <citation type="submission" date="2020-08" db="EMBL/GenBank/DDBJ databases">
        <title>Plant Genome Project.</title>
        <authorList>
            <person name="Zhang R.-G."/>
        </authorList>
    </citation>
    <scope>NUCLEOTIDE SEQUENCE [LARGE SCALE GENOMIC DNA]</scope>
    <source>
        <tissue evidence="8">Rhizome</tissue>
    </source>
</reference>
<dbReference type="GO" id="GO:0051301">
    <property type="term" value="P:cell division"/>
    <property type="evidence" value="ECO:0007669"/>
    <property type="project" value="UniProtKB-KW"/>
</dbReference>
<dbReference type="InterPro" id="IPR004367">
    <property type="entry name" value="Cyclin_C-dom"/>
</dbReference>
<feature type="domain" description="Cyclin-like" evidence="6">
    <location>
        <begin position="196"/>
        <end position="281"/>
    </location>
</feature>
<dbReference type="FunFam" id="1.10.472.10:FF:000034">
    <property type="entry name" value="D2/4-type cyclin"/>
    <property type="match status" value="1"/>
</dbReference>
<keyword evidence="2" id="KW-0132">Cell division</keyword>
<evidence type="ECO:0000259" key="7">
    <source>
        <dbReference type="SMART" id="SM01332"/>
    </source>
</evidence>
<dbReference type="AlphaFoldDB" id="A0A8J5KY32"/>
<name>A0A8J5KY32_ZINOF</name>
<dbReference type="PANTHER" id="PTHR10177">
    <property type="entry name" value="CYCLINS"/>
    <property type="match status" value="1"/>
</dbReference>
<evidence type="ECO:0000313" key="9">
    <source>
        <dbReference type="Proteomes" id="UP000734854"/>
    </source>
</evidence>
<dbReference type="SMART" id="SM00385">
    <property type="entry name" value="CYCLIN"/>
    <property type="match status" value="2"/>
</dbReference>
<dbReference type="Pfam" id="PF02984">
    <property type="entry name" value="Cyclin_C"/>
    <property type="match status" value="1"/>
</dbReference>
<dbReference type="Proteomes" id="UP000734854">
    <property type="component" value="Unassembled WGS sequence"/>
</dbReference>
<feature type="domain" description="Cyclin-like" evidence="6">
    <location>
        <begin position="95"/>
        <end position="183"/>
    </location>
</feature>
<protein>
    <submittedName>
        <fullName evidence="8">Uncharacterized protein</fullName>
    </submittedName>
</protein>
<gene>
    <name evidence="8" type="ORF">ZIOFF_035889</name>
</gene>
<dbReference type="OrthoDB" id="5590282at2759"/>
<keyword evidence="9" id="KW-1185">Reference proteome</keyword>
<accession>A0A8J5KY32</accession>
<dbReference type="InterPro" id="IPR039361">
    <property type="entry name" value="Cyclin"/>
</dbReference>
<dbReference type="Pfam" id="PF00134">
    <property type="entry name" value="Cyclin_N"/>
    <property type="match status" value="1"/>
</dbReference>
<evidence type="ECO:0000259" key="6">
    <source>
        <dbReference type="SMART" id="SM00385"/>
    </source>
</evidence>
<dbReference type="SMART" id="SM01332">
    <property type="entry name" value="Cyclin_C"/>
    <property type="match status" value="1"/>
</dbReference>
<keyword evidence="3 5" id="KW-0195">Cyclin</keyword>
<dbReference type="FunFam" id="1.10.472.10:FF:000040">
    <property type="entry name" value="D6-type cyclin"/>
    <property type="match status" value="1"/>
</dbReference>
<dbReference type="InterPro" id="IPR006671">
    <property type="entry name" value="Cyclin_N"/>
</dbReference>
<proteinExistence type="inferred from homology"/>
<dbReference type="EMBL" id="JACMSC010000010">
    <property type="protein sequence ID" value="KAG6503573.1"/>
    <property type="molecule type" value="Genomic_DNA"/>
</dbReference>
<organism evidence="8 9">
    <name type="scientific">Zingiber officinale</name>
    <name type="common">Ginger</name>
    <name type="synonym">Amomum zingiber</name>
    <dbReference type="NCBI Taxonomy" id="94328"/>
    <lineage>
        <taxon>Eukaryota</taxon>
        <taxon>Viridiplantae</taxon>
        <taxon>Streptophyta</taxon>
        <taxon>Embryophyta</taxon>
        <taxon>Tracheophyta</taxon>
        <taxon>Spermatophyta</taxon>
        <taxon>Magnoliopsida</taxon>
        <taxon>Liliopsida</taxon>
        <taxon>Zingiberales</taxon>
        <taxon>Zingiberaceae</taxon>
        <taxon>Zingiber</taxon>
    </lineage>
</organism>
<evidence type="ECO:0000256" key="5">
    <source>
        <dbReference type="RuleBase" id="RU000383"/>
    </source>
</evidence>
<sequence length="334" mass="37242">MGVSCGLASSVLLCPEDGDIALGFDEELDLDGEDERRNLCPFFQGKSSLLDFALLSEDCVALLIERESRHLPQEGYAKRLLRKQSDMAVRSDAIDLIQKLHAHYNFGPLSAYLSVNYLDRFLSCHELPQGKAWMTQLLSVTCLSIAAKVEETELPLSLDLQIGEEQYIFEGRTIQRMELLVLTTLKWRMQSVTPFSFIDFFLHQFNDGNSPDRSLISLCVNLISSTVRGVGFVEFKPSEIAAAVALSAMKQTQVLDTDKALASCEYVDKERVLRCQELMVQEMALLQHRPHKNNSAAISPVSYKSDDTAVRSHAICHHSSPTAKKSKPNNPSGS</sequence>
<evidence type="ECO:0000256" key="2">
    <source>
        <dbReference type="ARBA" id="ARBA00022618"/>
    </source>
</evidence>
<comment type="caution">
    <text evidence="8">The sequence shown here is derived from an EMBL/GenBank/DDBJ whole genome shotgun (WGS) entry which is preliminary data.</text>
</comment>
<dbReference type="CDD" id="cd20544">
    <property type="entry name" value="CYCLIN_AtCycD-like_rpt2"/>
    <property type="match status" value="1"/>
</dbReference>
<evidence type="ECO:0000256" key="4">
    <source>
        <dbReference type="ARBA" id="ARBA00023306"/>
    </source>
</evidence>